<accession>A0A8J3ZUG6</accession>
<protein>
    <submittedName>
        <fullName evidence="3">Monooxygenase</fullName>
    </submittedName>
</protein>
<keyword evidence="4" id="KW-1185">Reference proteome</keyword>
<dbReference type="GO" id="GO:0004497">
    <property type="term" value="F:monooxygenase activity"/>
    <property type="evidence" value="ECO:0007669"/>
    <property type="project" value="UniProtKB-KW"/>
</dbReference>
<evidence type="ECO:0000259" key="2">
    <source>
        <dbReference type="Pfam" id="PF01494"/>
    </source>
</evidence>
<organism evidence="3 4">
    <name type="scientific">Virgisporangium ochraceum</name>
    <dbReference type="NCBI Taxonomy" id="65505"/>
    <lineage>
        <taxon>Bacteria</taxon>
        <taxon>Bacillati</taxon>
        <taxon>Actinomycetota</taxon>
        <taxon>Actinomycetes</taxon>
        <taxon>Micromonosporales</taxon>
        <taxon>Micromonosporaceae</taxon>
        <taxon>Virgisporangium</taxon>
    </lineage>
</organism>
<gene>
    <name evidence="3" type="ORF">Voc01_055860</name>
</gene>
<dbReference type="AlphaFoldDB" id="A0A8J3ZUG6"/>
<sequence>MSQHLEADCCIVGCGPAGVMLGLLLARRGADVVVLEKHTDFLRDFRGDDIAAATIEILDELGLAEGFLALSPRRVRAVRAHTAGGTMLLADLSRVRTKFPFVAVVPQWDFLSFLAAEAATEPGFRLLMGAAATDLVTNDDGVVEGVRFRRGDEEGVVRATLTVAADGRTSVLRDRAELPVHATAPPIDMMLFRLPRQPTDADEDAINIHLGGSWAMARLDRGDYWQAACMIPKGAADTVRAAGVDALRRAISEVMPDLADHVGALETWDQIHLLSVQTNRLRRWYRPGLLCIGDCAHAMSPIGGTGVNFAIQDAVVAANRLAEPILRRAVTTRDLAGVQRERQWQVRAMQLLQSRLTKGYVSAAEGANRGPGAIGQRIAPVLLNLPGFCALRSRVTALGLRRVHVAPEFRTAVRRPRQR</sequence>
<comment type="caution">
    <text evidence="3">The sequence shown here is derived from an EMBL/GenBank/DDBJ whole genome shotgun (WGS) entry which is preliminary data.</text>
</comment>
<keyword evidence="3" id="KW-0503">Monooxygenase</keyword>
<dbReference type="PANTHER" id="PTHR43476:SF5">
    <property type="entry name" value="FAD-DEPENDENT MONOOXYGENASE"/>
    <property type="match status" value="1"/>
</dbReference>
<dbReference type="EMBL" id="BOPH01000082">
    <property type="protein sequence ID" value="GIJ70669.1"/>
    <property type="molecule type" value="Genomic_DNA"/>
</dbReference>
<feature type="domain" description="FAD-binding" evidence="2">
    <location>
        <begin position="7"/>
        <end position="329"/>
    </location>
</feature>
<reference evidence="3" key="1">
    <citation type="submission" date="2021-01" db="EMBL/GenBank/DDBJ databases">
        <title>Whole genome shotgun sequence of Virgisporangium ochraceum NBRC 16418.</title>
        <authorList>
            <person name="Komaki H."/>
            <person name="Tamura T."/>
        </authorList>
    </citation>
    <scope>NUCLEOTIDE SEQUENCE</scope>
    <source>
        <strain evidence="3">NBRC 16418</strain>
    </source>
</reference>
<dbReference type="RefSeq" id="WP_203930565.1">
    <property type="nucleotide sequence ID" value="NZ_BOPH01000082.1"/>
</dbReference>
<evidence type="ECO:0000256" key="1">
    <source>
        <dbReference type="ARBA" id="ARBA00023002"/>
    </source>
</evidence>
<keyword evidence="1" id="KW-0560">Oxidoreductase</keyword>
<proteinExistence type="predicted"/>
<dbReference type="InterPro" id="IPR050631">
    <property type="entry name" value="PheA/TfdB_FAD_monoxygenase"/>
</dbReference>
<dbReference type="PANTHER" id="PTHR43476">
    <property type="entry name" value="3-(3-HYDROXY-PHENYL)PROPIONATE/3-HYDROXYCINNAMIC ACID HYDROXYLASE"/>
    <property type="match status" value="1"/>
</dbReference>
<dbReference type="PRINTS" id="PR00420">
    <property type="entry name" value="RNGMNOXGNASE"/>
</dbReference>
<name>A0A8J3ZUG6_9ACTN</name>
<dbReference type="InterPro" id="IPR036188">
    <property type="entry name" value="FAD/NAD-bd_sf"/>
</dbReference>
<dbReference type="Proteomes" id="UP000635606">
    <property type="component" value="Unassembled WGS sequence"/>
</dbReference>
<dbReference type="GO" id="GO:0071949">
    <property type="term" value="F:FAD binding"/>
    <property type="evidence" value="ECO:0007669"/>
    <property type="project" value="InterPro"/>
</dbReference>
<evidence type="ECO:0000313" key="3">
    <source>
        <dbReference type="EMBL" id="GIJ70669.1"/>
    </source>
</evidence>
<dbReference type="SUPFAM" id="SSF51905">
    <property type="entry name" value="FAD/NAD(P)-binding domain"/>
    <property type="match status" value="1"/>
</dbReference>
<dbReference type="Gene3D" id="3.50.50.60">
    <property type="entry name" value="FAD/NAD(P)-binding domain"/>
    <property type="match status" value="2"/>
</dbReference>
<dbReference type="Pfam" id="PF01494">
    <property type="entry name" value="FAD_binding_3"/>
    <property type="match status" value="1"/>
</dbReference>
<evidence type="ECO:0000313" key="4">
    <source>
        <dbReference type="Proteomes" id="UP000635606"/>
    </source>
</evidence>
<dbReference type="InterPro" id="IPR002938">
    <property type="entry name" value="FAD-bd"/>
</dbReference>